<gene>
    <name evidence="1" type="ORF">LCGC14_1555550</name>
</gene>
<reference evidence="1" key="1">
    <citation type="journal article" date="2015" name="Nature">
        <title>Complex archaea that bridge the gap between prokaryotes and eukaryotes.</title>
        <authorList>
            <person name="Spang A."/>
            <person name="Saw J.H."/>
            <person name="Jorgensen S.L."/>
            <person name="Zaremba-Niedzwiedzka K."/>
            <person name="Martijn J."/>
            <person name="Lind A.E."/>
            <person name="van Eijk R."/>
            <person name="Schleper C."/>
            <person name="Guy L."/>
            <person name="Ettema T.J."/>
        </authorList>
    </citation>
    <scope>NUCLEOTIDE SEQUENCE</scope>
</reference>
<dbReference type="AlphaFoldDB" id="A0A0F9L578"/>
<accession>A0A0F9L578</accession>
<evidence type="ECO:0000313" key="1">
    <source>
        <dbReference type="EMBL" id="KKM51399.1"/>
    </source>
</evidence>
<protein>
    <submittedName>
        <fullName evidence="1">Uncharacterized protein</fullName>
    </submittedName>
</protein>
<dbReference type="EMBL" id="LAZR01011950">
    <property type="protein sequence ID" value="KKM51399.1"/>
    <property type="molecule type" value="Genomic_DNA"/>
</dbReference>
<sequence>MTTEQARPPMEDVIADMNDDALAETAQDIQEEGQRLLRMAGMAEHELIQRMTSRNATVLDTEHWGGNLTPGSSHHDYDDERMMRLQPLLSEEEWAAVYVHPAPPPPRWDKRGLNELAKRGGSIRAVIEDATMSTRGLPSLALKRKEPRP</sequence>
<organism evidence="1">
    <name type="scientific">marine sediment metagenome</name>
    <dbReference type="NCBI Taxonomy" id="412755"/>
    <lineage>
        <taxon>unclassified sequences</taxon>
        <taxon>metagenomes</taxon>
        <taxon>ecological metagenomes</taxon>
    </lineage>
</organism>
<proteinExistence type="predicted"/>
<comment type="caution">
    <text evidence="1">The sequence shown here is derived from an EMBL/GenBank/DDBJ whole genome shotgun (WGS) entry which is preliminary data.</text>
</comment>
<name>A0A0F9L578_9ZZZZ</name>